<keyword evidence="2" id="KW-1185">Reference proteome</keyword>
<dbReference type="EMBL" id="JF974296">
    <property type="protein sequence ID" value="AGH57553.1"/>
    <property type="molecule type" value="Genomic_DNA"/>
</dbReference>
<sequence>MTYYPPRLLNEELYMLKLSAMSDEDIQAEKMHCELNEWQHKRCLEHQQAQLFTDRLSCIKKYKQMQQLLELEDE</sequence>
<proteinExistence type="predicted"/>
<evidence type="ECO:0000313" key="1">
    <source>
        <dbReference type="EMBL" id="AGH57553.1"/>
    </source>
</evidence>
<dbReference type="GeneID" id="15010764"/>
<gene>
    <name evidence="1" type="ORF">PYDG_00021</name>
</gene>
<accession>M4SND4</accession>
<dbReference type="Proteomes" id="UP000204048">
    <property type="component" value="Segment"/>
</dbReference>
<dbReference type="KEGG" id="vg:15010764"/>
<dbReference type="OrthoDB" id="40305at10239"/>
<protein>
    <submittedName>
        <fullName evidence="1">Uncharacterized protein</fullName>
    </submittedName>
</protein>
<reference evidence="1 2" key="1">
    <citation type="submission" date="2010-11" db="EMBL/GenBank/DDBJ databases">
        <title>The Genome Sequence of Pseudoalteromonas phage pYD6-A.</title>
        <authorList>
            <consortium name="The Broad Institute Genome Sequencing Platform"/>
            <person name="Henn M.R."/>
            <person name="Wolf A."/>
            <person name="Jost G."/>
            <person name="Levin J."/>
            <person name="Malboeuf C."/>
            <person name="Casali M."/>
            <person name="Russ C."/>
            <person name="Lennon N."/>
            <person name="Chapman S.B."/>
            <person name="Erlich R."/>
            <person name="Young S.K."/>
            <person name="Yandava C."/>
            <person name="Zeng Q."/>
            <person name="Alvarado L."/>
            <person name="Anderson S."/>
            <person name="Berlin A."/>
            <person name="Chen Z."/>
            <person name="Freedman E."/>
            <person name="Gellesch M."/>
            <person name="Goldberg J."/>
            <person name="Green L."/>
            <person name="Griggs A."/>
            <person name="Gujja S."/>
            <person name="Heilman E.R."/>
            <person name="Heiman D."/>
            <person name="Hollinger A."/>
            <person name="Howarth C."/>
            <person name="Larson L."/>
            <person name="Mehta T."/>
            <person name="Pearson M."/>
            <person name="Roberts A."/>
            <person name="Ryan E."/>
            <person name="Saif S."/>
            <person name="Shea T."/>
            <person name="Shenoy N."/>
            <person name="Sisk P."/>
            <person name="Stolte C."/>
            <person name="Sykes S."/>
            <person name="White J."/>
            <person name="Haas B."/>
            <person name="Nusbaum C."/>
            <person name="Birren B."/>
        </authorList>
    </citation>
    <scope>NUCLEOTIDE SEQUENCE [LARGE SCALE GENOMIC DNA]</scope>
    <source>
        <strain evidence="2">pYD6-A</strain>
    </source>
</reference>
<dbReference type="RefSeq" id="YP_007674231.1">
    <property type="nucleotide sequence ID" value="NC_020849.1"/>
</dbReference>
<evidence type="ECO:0000313" key="2">
    <source>
        <dbReference type="Proteomes" id="UP000204048"/>
    </source>
</evidence>
<organism evidence="1 2">
    <name type="scientific">Pseudoalteromonas phage pYD6-A</name>
    <dbReference type="NCBI Taxonomy" id="754052"/>
    <lineage>
        <taxon>Viruses</taxon>
        <taxon>Duplodnaviria</taxon>
        <taxon>Heunggongvirae</taxon>
        <taxon>Uroviricota</taxon>
        <taxon>Caudoviricetes</taxon>
        <taxon>Schitoviridae</taxon>
        <taxon>Fuhrmanvirinae</taxon>
        <taxon>Matsuvirus</taxon>
        <taxon>Matsuvirus pYD6A</taxon>
    </lineage>
</organism>
<name>M4SND4_9CAUD</name>